<gene>
    <name evidence="3" type="primary">LOC111086659</name>
</gene>
<dbReference type="RefSeq" id="XP_022246124.1">
    <property type="nucleotide sequence ID" value="XM_022390416.1"/>
</dbReference>
<organism evidence="2 3">
    <name type="scientific">Limulus polyphemus</name>
    <name type="common">Atlantic horseshoe crab</name>
    <dbReference type="NCBI Taxonomy" id="6850"/>
    <lineage>
        <taxon>Eukaryota</taxon>
        <taxon>Metazoa</taxon>
        <taxon>Ecdysozoa</taxon>
        <taxon>Arthropoda</taxon>
        <taxon>Chelicerata</taxon>
        <taxon>Merostomata</taxon>
        <taxon>Xiphosura</taxon>
        <taxon>Limulidae</taxon>
        <taxon>Limulus</taxon>
    </lineage>
</organism>
<evidence type="ECO:0000256" key="1">
    <source>
        <dbReference type="SAM" id="Phobius"/>
    </source>
</evidence>
<dbReference type="Gene3D" id="3.40.190.10">
    <property type="entry name" value="Periplasmic binding protein-like II"/>
    <property type="match status" value="2"/>
</dbReference>
<evidence type="ECO:0000313" key="2">
    <source>
        <dbReference type="Proteomes" id="UP000694941"/>
    </source>
</evidence>
<protein>
    <submittedName>
        <fullName evidence="3">Uncharacterized protein LOC111086659</fullName>
    </submittedName>
</protein>
<evidence type="ECO:0000313" key="3">
    <source>
        <dbReference type="RefSeq" id="XP_022246124.1"/>
    </source>
</evidence>
<keyword evidence="1" id="KW-0472">Membrane</keyword>
<feature type="transmembrane region" description="Helical" evidence="1">
    <location>
        <begin position="12"/>
        <end position="33"/>
    </location>
</feature>
<proteinExistence type="predicted"/>
<accession>A0ABM1SR68</accession>
<feature type="non-terminal residue" evidence="3">
    <location>
        <position position="212"/>
    </location>
</feature>
<dbReference type="Proteomes" id="UP000694941">
    <property type="component" value="Unplaced"/>
</dbReference>
<keyword evidence="1" id="KW-1133">Transmembrane helix</keyword>
<name>A0ABM1SR68_LIMPO</name>
<dbReference type="GeneID" id="111086659"/>
<sequence>MNPRIQNLGSTFWYLAIVVLLSSISGTVILSVLGEDKEIDLELLLDQPEIQLTVPENSTVMWNFKLSTDYRMRDLWLKMENSPGSFFDYTDDSDINTVLDKVERGTHALMSWTKEIEASLGRRISQGKSCKFQMSKRRYYPWHYTMAVRQNLPKTFVENLNKKIVWLRKSYLVAMWLDWEIRNSTFCLTNESSGDKTLNLSDLQNFFYIWCS</sequence>
<keyword evidence="2" id="KW-1185">Reference proteome</keyword>
<keyword evidence="1" id="KW-0812">Transmembrane</keyword>
<reference evidence="3" key="1">
    <citation type="submission" date="2025-08" db="UniProtKB">
        <authorList>
            <consortium name="RefSeq"/>
        </authorList>
    </citation>
    <scope>IDENTIFICATION</scope>
    <source>
        <tissue evidence="3">Muscle</tissue>
    </source>
</reference>
<dbReference type="SUPFAM" id="SSF53850">
    <property type="entry name" value="Periplasmic binding protein-like II"/>
    <property type="match status" value="1"/>
</dbReference>